<evidence type="ECO:0000256" key="1">
    <source>
        <dbReference type="SAM" id="Phobius"/>
    </source>
</evidence>
<dbReference type="eggNOG" id="ENOG5032T9U">
    <property type="taxonomic scope" value="Bacteria"/>
</dbReference>
<keyword evidence="1" id="KW-1133">Transmembrane helix</keyword>
<evidence type="ECO:0000313" key="3">
    <source>
        <dbReference type="Proteomes" id="UP000019151"/>
    </source>
</evidence>
<dbReference type="RefSeq" id="WP_025413257.1">
    <property type="nucleotide sequence ID" value="NZ_CP007128.1"/>
</dbReference>
<feature type="transmembrane region" description="Helical" evidence="1">
    <location>
        <begin position="159"/>
        <end position="177"/>
    </location>
</feature>
<keyword evidence="3" id="KW-1185">Reference proteome</keyword>
<dbReference type="AlphaFoldDB" id="W0RMW9"/>
<name>W0RMW9_9BACT</name>
<keyword evidence="1" id="KW-0472">Membrane</keyword>
<reference evidence="2 3" key="1">
    <citation type="journal article" date="2014" name="Genome Announc.">
        <title>Genome Sequence and Methylome of Soil Bacterium Gemmatirosa kalamazoonensis KBS708T, a Member of the Rarely Cultivated Gemmatimonadetes Phylum.</title>
        <authorList>
            <person name="Debruyn J.M."/>
            <person name="Radosevich M."/>
            <person name="Wommack K.E."/>
            <person name="Polson S.W."/>
            <person name="Hauser L.J."/>
            <person name="Fawaz M.N."/>
            <person name="Korlach J."/>
            <person name="Tsai Y.C."/>
        </authorList>
    </citation>
    <scope>NUCLEOTIDE SEQUENCE [LARGE SCALE GENOMIC DNA]</scope>
    <source>
        <strain evidence="2 3">KBS708</strain>
    </source>
</reference>
<sequence length="185" mass="20413">MARIAAPGYGSYTPHALTPAAADAPPRQHPLHVVNATLLLACASMYFGTGWSLVLFSFPIAPRLTPSTYTLPFVAPVEAATRFFTVMTIVMLVSAAVMLWGEWRTGYRWVPIVVALAVVAATVLTTRIIFPANHEMEAGIATQARLDTVLARWMLLNRIRTGIWTVQWLTMATYFALRARRAPAR</sequence>
<dbReference type="STRING" id="861299.J421_4285"/>
<feature type="transmembrane region" description="Helical" evidence="1">
    <location>
        <begin position="80"/>
        <end position="100"/>
    </location>
</feature>
<gene>
    <name evidence="2" type="ORF">J421_4285</name>
</gene>
<keyword evidence="1" id="KW-0812">Transmembrane</keyword>
<dbReference type="InParanoid" id="W0RMW9"/>
<dbReference type="EMBL" id="CP007128">
    <property type="protein sequence ID" value="AHG91822.1"/>
    <property type="molecule type" value="Genomic_DNA"/>
</dbReference>
<dbReference type="Proteomes" id="UP000019151">
    <property type="component" value="Chromosome"/>
</dbReference>
<proteinExistence type="predicted"/>
<dbReference type="HOGENOM" id="CLU_136674_0_0_0"/>
<evidence type="ECO:0008006" key="4">
    <source>
        <dbReference type="Google" id="ProtNLM"/>
    </source>
</evidence>
<accession>W0RMW9</accession>
<evidence type="ECO:0000313" key="2">
    <source>
        <dbReference type="EMBL" id="AHG91822.1"/>
    </source>
</evidence>
<organism evidence="2 3">
    <name type="scientific">Gemmatirosa kalamazoonensis</name>
    <dbReference type="NCBI Taxonomy" id="861299"/>
    <lineage>
        <taxon>Bacteria</taxon>
        <taxon>Pseudomonadati</taxon>
        <taxon>Gemmatimonadota</taxon>
        <taxon>Gemmatimonadia</taxon>
        <taxon>Gemmatimonadales</taxon>
        <taxon>Gemmatimonadaceae</taxon>
        <taxon>Gemmatirosa</taxon>
    </lineage>
</organism>
<dbReference type="KEGG" id="gba:J421_4285"/>
<feature type="transmembrane region" description="Helical" evidence="1">
    <location>
        <begin position="112"/>
        <end position="130"/>
    </location>
</feature>
<feature type="transmembrane region" description="Helical" evidence="1">
    <location>
        <begin position="37"/>
        <end position="60"/>
    </location>
</feature>
<protein>
    <recommendedName>
        <fullName evidence="4">DUF1772 domain-containing protein</fullName>
    </recommendedName>
</protein>